<dbReference type="CDD" id="cd02440">
    <property type="entry name" value="AdoMet_MTases"/>
    <property type="match status" value="1"/>
</dbReference>
<dbReference type="PANTHER" id="PTHR43182">
    <property type="entry name" value="COBALT-PRECORRIN-6B C(15)-METHYLTRANSFERASE (DECARBOXYLATING)"/>
    <property type="match status" value="1"/>
</dbReference>
<dbReference type="Gene3D" id="3.40.50.150">
    <property type="entry name" value="Vaccinia Virus protein VP39"/>
    <property type="match status" value="1"/>
</dbReference>
<dbReference type="RefSeq" id="WP_345717240.1">
    <property type="nucleotide sequence ID" value="NZ_BAABFP010000005.1"/>
</dbReference>
<dbReference type="InterPro" id="IPR012818">
    <property type="entry name" value="CbiE"/>
</dbReference>
<dbReference type="SUPFAM" id="SSF53335">
    <property type="entry name" value="S-adenosyl-L-methionine-dependent methyltransferases"/>
    <property type="match status" value="1"/>
</dbReference>
<accession>A0ABW1JCI1</accession>
<evidence type="ECO:0000313" key="8">
    <source>
        <dbReference type="Proteomes" id="UP001596189"/>
    </source>
</evidence>
<dbReference type="PANTHER" id="PTHR43182:SF1">
    <property type="entry name" value="COBALT-PRECORRIN-7 C(5)-METHYLTRANSFERASE"/>
    <property type="match status" value="1"/>
</dbReference>
<feature type="domain" description="Tetrapyrrole methylase" evidence="6">
    <location>
        <begin position="10"/>
        <end position="194"/>
    </location>
</feature>
<organism evidence="7 8">
    <name type="scientific">Angustibacter luteus</name>
    <dbReference type="NCBI Taxonomy" id="658456"/>
    <lineage>
        <taxon>Bacteria</taxon>
        <taxon>Bacillati</taxon>
        <taxon>Actinomycetota</taxon>
        <taxon>Actinomycetes</taxon>
        <taxon>Kineosporiales</taxon>
        <taxon>Kineosporiaceae</taxon>
    </lineage>
</organism>
<dbReference type="NCBIfam" id="TIGR02469">
    <property type="entry name" value="CbiT"/>
    <property type="match status" value="1"/>
</dbReference>
<comment type="pathway">
    <text evidence="1">Cofactor biosynthesis; adenosylcobalamin biosynthesis.</text>
</comment>
<keyword evidence="3" id="KW-0489">Methyltransferase</keyword>
<sequence>MGELVVPIDVVGLGADGAPGVSEAARSALLAADVVIGSERQLALLPDDVGAERVALPRPLLPGLGDLLDGADGRRIVVLASGDPSWHGIGSTLVRLVGPGAVRTHPAPSTLSLACARLGWPAEHVTTVSLLTGPAASIIAALQPGRHLLVLLAAAADLPGVADLLCRNGFGASALTLLADLGAHDETVRTGTARMPPMPTGRLTAVAIDCAAEPGATWWPSGPGLPDEAFEHDGQLTKRDLRASALARLAPAPGQLLWDVGAGAGSVGIEWMRHGPTCRTIAVERHAERAERLGRNASRLGVPGLQVVVGPAPDVLTGLDRPDAVFVGGGATSAGLLDACWAALAPGGRLVVHAVTAESEAALVGQRSTRGGELVRIGVEHLEPLGGFSGWRPARAVTQWAVTR</sequence>
<reference evidence="8" key="1">
    <citation type="journal article" date="2019" name="Int. J. Syst. Evol. Microbiol.">
        <title>The Global Catalogue of Microorganisms (GCM) 10K type strain sequencing project: providing services to taxonomists for standard genome sequencing and annotation.</title>
        <authorList>
            <consortium name="The Broad Institute Genomics Platform"/>
            <consortium name="The Broad Institute Genome Sequencing Center for Infectious Disease"/>
            <person name="Wu L."/>
            <person name="Ma J."/>
        </authorList>
    </citation>
    <scope>NUCLEOTIDE SEQUENCE [LARGE SCALE GENOMIC DNA]</scope>
    <source>
        <strain evidence="8">KACC 14249</strain>
    </source>
</reference>
<proteinExistence type="predicted"/>
<evidence type="ECO:0000256" key="3">
    <source>
        <dbReference type="ARBA" id="ARBA00022603"/>
    </source>
</evidence>
<evidence type="ECO:0000256" key="2">
    <source>
        <dbReference type="ARBA" id="ARBA00022573"/>
    </source>
</evidence>
<dbReference type="InterPro" id="IPR050714">
    <property type="entry name" value="Cobalamin_biosynth_MTase"/>
</dbReference>
<keyword evidence="2" id="KW-0169">Cobalamin biosynthesis</keyword>
<evidence type="ECO:0000259" key="6">
    <source>
        <dbReference type="Pfam" id="PF00590"/>
    </source>
</evidence>
<comment type="caution">
    <text evidence="7">The sequence shown here is derived from an EMBL/GenBank/DDBJ whole genome shotgun (WGS) entry which is preliminary data.</text>
</comment>
<dbReference type="CDD" id="cd11644">
    <property type="entry name" value="Precorrin-6Y-MT"/>
    <property type="match status" value="1"/>
</dbReference>
<dbReference type="Gene3D" id="3.40.1010.10">
    <property type="entry name" value="Cobalt-precorrin-4 Transmethylase, Domain 1"/>
    <property type="match status" value="1"/>
</dbReference>
<evidence type="ECO:0000313" key="7">
    <source>
        <dbReference type="EMBL" id="MFC6006403.1"/>
    </source>
</evidence>
<dbReference type="InterPro" id="IPR006365">
    <property type="entry name" value="Cbl_synth_CobL"/>
</dbReference>
<dbReference type="InterPro" id="IPR029063">
    <property type="entry name" value="SAM-dependent_MTases_sf"/>
</dbReference>
<keyword evidence="8" id="KW-1185">Reference proteome</keyword>
<dbReference type="InterPro" id="IPR014008">
    <property type="entry name" value="Cbl_synth_MTase_CbiT"/>
</dbReference>
<evidence type="ECO:0000256" key="1">
    <source>
        <dbReference type="ARBA" id="ARBA00004953"/>
    </source>
</evidence>
<dbReference type="InterPro" id="IPR000878">
    <property type="entry name" value="4pyrrol_Mease"/>
</dbReference>
<protein>
    <submittedName>
        <fullName evidence="7">Precorrin-6y C5,15-methyltransferase (Decarboxylating) subunit CbiE</fullName>
    </submittedName>
</protein>
<dbReference type="EMBL" id="JBHSRD010000002">
    <property type="protein sequence ID" value="MFC6006403.1"/>
    <property type="molecule type" value="Genomic_DNA"/>
</dbReference>
<evidence type="ECO:0000256" key="5">
    <source>
        <dbReference type="ARBA" id="ARBA00022691"/>
    </source>
</evidence>
<dbReference type="InterPro" id="IPR014777">
    <property type="entry name" value="4pyrrole_Mease_sub1"/>
</dbReference>
<keyword evidence="4" id="KW-0808">Transferase</keyword>
<gene>
    <name evidence="7" type="primary">cbiE</name>
    <name evidence="7" type="ORF">ACFQDO_04595</name>
</gene>
<dbReference type="Pfam" id="PF00590">
    <property type="entry name" value="TP_methylase"/>
    <property type="match status" value="1"/>
</dbReference>
<evidence type="ECO:0000256" key="4">
    <source>
        <dbReference type="ARBA" id="ARBA00022679"/>
    </source>
</evidence>
<dbReference type="PIRSF" id="PIRSF036428">
    <property type="entry name" value="CobL"/>
    <property type="match status" value="1"/>
</dbReference>
<name>A0ABW1JCI1_9ACTN</name>
<dbReference type="NCBIfam" id="TIGR02467">
    <property type="entry name" value="CbiE"/>
    <property type="match status" value="1"/>
</dbReference>
<dbReference type="InterPro" id="IPR035996">
    <property type="entry name" value="4pyrrol_Methylase_sf"/>
</dbReference>
<dbReference type="SUPFAM" id="SSF53790">
    <property type="entry name" value="Tetrapyrrole methylase"/>
    <property type="match status" value="1"/>
</dbReference>
<dbReference type="Proteomes" id="UP001596189">
    <property type="component" value="Unassembled WGS sequence"/>
</dbReference>
<keyword evidence="5" id="KW-0949">S-adenosyl-L-methionine</keyword>